<keyword evidence="6" id="KW-0325">Glycoprotein</keyword>
<dbReference type="InterPro" id="IPR002472">
    <property type="entry name" value="Palm_thioest"/>
</dbReference>
<dbReference type="EMBL" id="SPOI01000012">
    <property type="protein sequence ID" value="TIB42021.1"/>
    <property type="molecule type" value="Genomic_DNA"/>
</dbReference>
<dbReference type="EC" id="3.1.2.22" evidence="1"/>
<dbReference type="Proteomes" id="UP000310689">
    <property type="component" value="Unassembled WGS sequence"/>
</dbReference>
<evidence type="ECO:0000256" key="1">
    <source>
        <dbReference type="ARBA" id="ARBA00012423"/>
    </source>
</evidence>
<gene>
    <name evidence="9" type="ORF">E3P86_00555</name>
</gene>
<evidence type="ECO:0000256" key="2">
    <source>
        <dbReference type="ARBA" id="ARBA00014212"/>
    </source>
</evidence>
<evidence type="ECO:0000256" key="8">
    <source>
        <dbReference type="SAM" id="SignalP"/>
    </source>
</evidence>
<evidence type="ECO:0000256" key="6">
    <source>
        <dbReference type="ARBA" id="ARBA00023180"/>
    </source>
</evidence>
<protein>
    <recommendedName>
        <fullName evidence="2">Palmitoyl-protein thioesterase 1</fullName>
        <ecNumber evidence="1">3.1.2.22</ecNumber>
    </recommendedName>
    <alternativeName>
        <fullName evidence="7">Palmitoyl-protein hydrolase 1</fullName>
    </alternativeName>
</protein>
<evidence type="ECO:0000313" key="9">
    <source>
        <dbReference type="EMBL" id="TIB42021.1"/>
    </source>
</evidence>
<dbReference type="PANTHER" id="PTHR11247">
    <property type="entry name" value="PALMITOYL-PROTEIN THIOESTERASE/DOLICHYLDIPHOSPHATASE 1"/>
    <property type="match status" value="1"/>
</dbReference>
<dbReference type="PRINTS" id="PR00414">
    <property type="entry name" value="PPTHIESTRASE"/>
</dbReference>
<dbReference type="Pfam" id="PF02089">
    <property type="entry name" value="Palm_thioest"/>
    <property type="match status" value="1"/>
</dbReference>
<organism evidence="9 10">
    <name type="scientific">Wallemia ichthyophaga</name>
    <dbReference type="NCBI Taxonomy" id="245174"/>
    <lineage>
        <taxon>Eukaryota</taxon>
        <taxon>Fungi</taxon>
        <taxon>Dikarya</taxon>
        <taxon>Basidiomycota</taxon>
        <taxon>Wallemiomycotina</taxon>
        <taxon>Wallemiomycetes</taxon>
        <taxon>Wallemiales</taxon>
        <taxon>Wallemiaceae</taxon>
        <taxon>Wallemia</taxon>
    </lineage>
</organism>
<evidence type="ECO:0000256" key="7">
    <source>
        <dbReference type="ARBA" id="ARBA00031934"/>
    </source>
</evidence>
<sequence length="323" mass="35432">MKLFGIFAAVANYFLCSVQPPSPPLSSAPENLPILVWGGLGDSVLSSGMEELMGELSERYDTRVYGVSIGDTPSEDRRLSGLSDANYNVQVACSKLSQLDNTPVNAIGLSQGGLFLRAVIEQCPEAPPLRHLVTFGTPHMGIERLPRCAPRDWVCAAVALVTRWGVYTAYAQSHAVVAQYYRDPTRYAEYLRKSTWLAGLNNERALIQEGHASYSPKQGDRLAALESFTAVMFSGDTTVTPKQSAWFGSSNVSRLSNVSSEGESSEIVPLEQQPIYNHPLDPLGLRRLNEQGRLHLKACDGRHLNLTDACMWPILDGVFDKSE</sequence>
<dbReference type="InterPro" id="IPR029058">
    <property type="entry name" value="AB_hydrolase_fold"/>
</dbReference>
<accession>A0A4T0JNG1</accession>
<dbReference type="GO" id="GO:0008474">
    <property type="term" value="F:palmitoyl-(protein) hydrolase activity"/>
    <property type="evidence" value="ECO:0007669"/>
    <property type="project" value="UniProtKB-EC"/>
</dbReference>
<proteinExistence type="predicted"/>
<dbReference type="SUPFAM" id="SSF53474">
    <property type="entry name" value="alpha/beta-Hydrolases"/>
    <property type="match status" value="1"/>
</dbReference>
<feature type="signal peptide" evidence="8">
    <location>
        <begin position="1"/>
        <end position="18"/>
    </location>
</feature>
<evidence type="ECO:0000256" key="3">
    <source>
        <dbReference type="ARBA" id="ARBA00022729"/>
    </source>
</evidence>
<evidence type="ECO:0000256" key="5">
    <source>
        <dbReference type="ARBA" id="ARBA00023157"/>
    </source>
</evidence>
<reference evidence="9 10" key="1">
    <citation type="submission" date="2019-03" db="EMBL/GenBank/DDBJ databases">
        <title>Sequencing 23 genomes of Wallemia ichthyophaga.</title>
        <authorList>
            <person name="Gostincar C."/>
        </authorList>
    </citation>
    <scope>NUCLEOTIDE SEQUENCE [LARGE SCALE GENOMIC DNA]</scope>
    <source>
        <strain evidence="9 10">EXF-6200</strain>
    </source>
</reference>
<keyword evidence="4" id="KW-0378">Hydrolase</keyword>
<keyword evidence="5" id="KW-1015">Disulfide bond</keyword>
<dbReference type="AlphaFoldDB" id="A0A4T0JNG1"/>
<dbReference type="Gene3D" id="3.40.50.1820">
    <property type="entry name" value="alpha/beta hydrolase"/>
    <property type="match status" value="1"/>
</dbReference>
<keyword evidence="3 8" id="KW-0732">Signal</keyword>
<dbReference type="PANTHER" id="PTHR11247:SF8">
    <property type="entry name" value="PALMITOYL-PROTEIN THIOESTERASE 1"/>
    <property type="match status" value="1"/>
</dbReference>
<evidence type="ECO:0000256" key="4">
    <source>
        <dbReference type="ARBA" id="ARBA00022801"/>
    </source>
</evidence>
<evidence type="ECO:0000313" key="10">
    <source>
        <dbReference type="Proteomes" id="UP000310689"/>
    </source>
</evidence>
<comment type="caution">
    <text evidence="9">The sequence shown here is derived from an EMBL/GenBank/DDBJ whole genome shotgun (WGS) entry which is preliminary data.</text>
</comment>
<feature type="chain" id="PRO_5020817865" description="Palmitoyl-protein thioesterase 1" evidence="8">
    <location>
        <begin position="19"/>
        <end position="323"/>
    </location>
</feature>
<name>A0A4T0JNG1_WALIC</name>